<evidence type="ECO:0000259" key="5">
    <source>
        <dbReference type="PROSITE" id="PS51296"/>
    </source>
</evidence>
<dbReference type="EMBL" id="JAJTWU010000008">
    <property type="protein sequence ID" value="MCE4556591.1"/>
    <property type="molecule type" value="Genomic_DNA"/>
</dbReference>
<keyword evidence="4" id="KW-0411">Iron-sulfur</keyword>
<accession>A0ABS8Y0P3</accession>
<name>A0ABS8Y0P3_9BURK</name>
<dbReference type="PROSITE" id="PS51296">
    <property type="entry name" value="RIESKE"/>
    <property type="match status" value="1"/>
</dbReference>
<sequence>MDDLPERGSRGFDPLGRGADTVFVVRQGEMLRAYLDRCPHYGDTSLPWRKDRYLDAAGEAIVCAAHGARFDPATGACLLGPCLGQSLTAVPLDLNPQGELTIAIESLQETFP</sequence>
<keyword evidence="7" id="KW-1185">Reference proteome</keyword>
<keyword evidence="2" id="KW-0479">Metal-binding</keyword>
<feature type="domain" description="Rieske" evidence="5">
    <location>
        <begin position="1"/>
        <end position="82"/>
    </location>
</feature>
<evidence type="ECO:0000313" key="6">
    <source>
        <dbReference type="EMBL" id="MCE4556591.1"/>
    </source>
</evidence>
<evidence type="ECO:0000256" key="3">
    <source>
        <dbReference type="ARBA" id="ARBA00023004"/>
    </source>
</evidence>
<dbReference type="Gene3D" id="2.102.10.10">
    <property type="entry name" value="Rieske [2Fe-2S] iron-sulphur domain"/>
    <property type="match status" value="1"/>
</dbReference>
<dbReference type="PANTHER" id="PTHR40261">
    <property type="match status" value="1"/>
</dbReference>
<evidence type="ECO:0000256" key="2">
    <source>
        <dbReference type="ARBA" id="ARBA00022723"/>
    </source>
</evidence>
<keyword evidence="3" id="KW-0408">Iron</keyword>
<protein>
    <submittedName>
        <fullName evidence="6">Rieske 2Fe-2S domain-containing protein</fullName>
    </submittedName>
</protein>
<gene>
    <name evidence="6" type="ORF">LXT13_19520</name>
</gene>
<evidence type="ECO:0000256" key="4">
    <source>
        <dbReference type="ARBA" id="ARBA00023014"/>
    </source>
</evidence>
<evidence type="ECO:0000313" key="7">
    <source>
        <dbReference type="Proteomes" id="UP001200741"/>
    </source>
</evidence>
<dbReference type="SUPFAM" id="SSF50022">
    <property type="entry name" value="ISP domain"/>
    <property type="match status" value="1"/>
</dbReference>
<dbReference type="InterPro" id="IPR036922">
    <property type="entry name" value="Rieske_2Fe-2S_sf"/>
</dbReference>
<proteinExistence type="predicted"/>
<evidence type="ECO:0000256" key="1">
    <source>
        <dbReference type="ARBA" id="ARBA00022714"/>
    </source>
</evidence>
<keyword evidence="1" id="KW-0001">2Fe-2S</keyword>
<reference evidence="6 7" key="1">
    <citation type="submission" date="2021-12" db="EMBL/GenBank/DDBJ databases">
        <title>Genome seq of P8.</title>
        <authorList>
            <person name="Seo T."/>
        </authorList>
    </citation>
    <scope>NUCLEOTIDE SEQUENCE [LARGE SCALE GENOMIC DNA]</scope>
    <source>
        <strain evidence="6 7">P8</strain>
    </source>
</reference>
<organism evidence="6 7">
    <name type="scientific">Pelomonas cellulosilytica</name>
    <dbReference type="NCBI Taxonomy" id="2906762"/>
    <lineage>
        <taxon>Bacteria</taxon>
        <taxon>Pseudomonadati</taxon>
        <taxon>Pseudomonadota</taxon>
        <taxon>Betaproteobacteria</taxon>
        <taxon>Burkholderiales</taxon>
        <taxon>Sphaerotilaceae</taxon>
        <taxon>Roseateles</taxon>
    </lineage>
</organism>
<dbReference type="InterPro" id="IPR017941">
    <property type="entry name" value="Rieske_2Fe-2S"/>
</dbReference>
<dbReference type="Proteomes" id="UP001200741">
    <property type="component" value="Unassembled WGS sequence"/>
</dbReference>
<dbReference type="PANTHER" id="PTHR40261:SF1">
    <property type="entry name" value="RIESKE DOMAIN-CONTAINING PROTEIN"/>
    <property type="match status" value="1"/>
</dbReference>
<dbReference type="CDD" id="cd03467">
    <property type="entry name" value="Rieske"/>
    <property type="match status" value="1"/>
</dbReference>
<comment type="caution">
    <text evidence="6">The sequence shown here is derived from an EMBL/GenBank/DDBJ whole genome shotgun (WGS) entry which is preliminary data.</text>
</comment>
<dbReference type="Pfam" id="PF00355">
    <property type="entry name" value="Rieske"/>
    <property type="match status" value="1"/>
</dbReference>